<dbReference type="InterPro" id="IPR001680">
    <property type="entry name" value="WD40_rpt"/>
</dbReference>
<proteinExistence type="predicted"/>
<keyword evidence="2" id="KW-0677">Repeat</keyword>
<evidence type="ECO:0000313" key="6">
    <source>
        <dbReference type="Proteomes" id="UP000694388"/>
    </source>
</evidence>
<feature type="coiled-coil region" evidence="4">
    <location>
        <begin position="398"/>
        <end position="429"/>
    </location>
</feature>
<dbReference type="Ensembl" id="ENSEBUT00000026658.1">
    <property type="protein sequence ID" value="ENSEBUP00000026082.1"/>
    <property type="gene ID" value="ENSEBUG00000016060.1"/>
</dbReference>
<dbReference type="SMART" id="SM00320">
    <property type="entry name" value="WD40"/>
    <property type="match status" value="4"/>
</dbReference>
<keyword evidence="4" id="KW-0175">Coiled coil</keyword>
<dbReference type="PANTHER" id="PTHR32215:SF0">
    <property type="entry name" value="CILIA- AND FLAGELLA-ASSOCIATED PROTEIN 57"/>
    <property type="match status" value="1"/>
</dbReference>
<dbReference type="InterPro" id="IPR019775">
    <property type="entry name" value="WD40_repeat_CS"/>
</dbReference>
<reference evidence="5" key="1">
    <citation type="submission" date="2025-08" db="UniProtKB">
        <authorList>
            <consortium name="Ensembl"/>
        </authorList>
    </citation>
    <scope>IDENTIFICATION</scope>
</reference>
<reference evidence="5" key="2">
    <citation type="submission" date="2025-09" db="UniProtKB">
        <authorList>
            <consortium name="Ensembl"/>
        </authorList>
    </citation>
    <scope>IDENTIFICATION</scope>
</reference>
<dbReference type="PROSITE" id="PS50082">
    <property type="entry name" value="WD_REPEATS_2"/>
    <property type="match status" value="2"/>
</dbReference>
<dbReference type="SUPFAM" id="SSF50978">
    <property type="entry name" value="WD40 repeat-like"/>
    <property type="match status" value="1"/>
</dbReference>
<evidence type="ECO:0000256" key="1">
    <source>
        <dbReference type="ARBA" id="ARBA00022574"/>
    </source>
</evidence>
<evidence type="ECO:0000256" key="2">
    <source>
        <dbReference type="ARBA" id="ARBA00022737"/>
    </source>
</evidence>
<sequence length="617" mass="69399">MMSVEFDRIQLETSVTLPELTSLPSPSLSGTQQFLRPLVAYGPGLACFMSPETVVLFQANDDSKDYKQMGLVKVPPGSLQDSDGKNKSQIVVSMCVSLSGDSLVIATDQKQLYILHLTPQGGEIGMEPIAVTGHVGPVSGLAVCARCPIVASCSLDGSVHVWSYKTRLLETSIVFAEQCLSLALHPSALFFAAGFSDKLRYFSILVDGPRCSRQLPVCACHEVVFSHGGHLLSAASENVVHVFCCVTFNCLIRLHGHTGKVSGLDWRQDDQRLGTVSLDGVIFLWNLWQKSEDGASLQASEAEFKGFCFHSLSVGPVGTQYAVGEVASEAVNVKNKVARSLQPSGVIVEVVDSQEQMVVDLRKQLEEVLSQHSEQLQMRETMCGQQKRKITEHFLHEIKNLNRQCQILKMEKEQQQQKFEEEMADIVDKHIKEVQKLESIHEQRSLKTHGEAERARKELAPVHELCTSLFAEAQKKAQQELEAVKQHFQKELQLNIIQHTKEQEILQQRLQEQEEIPRLAEEDVDMEILEIKLNMELQLKNKQECNIQFKSERDLMRMKCAQMQQHADEQAFNVEQQGMELQHLQGIKETHEQIIRRATVFQARINRVAHAFTRATA</sequence>
<dbReference type="GeneTree" id="ENSGT00620000088018"/>
<dbReference type="Gene3D" id="2.130.10.10">
    <property type="entry name" value="YVTN repeat-like/Quinoprotein amine dehydrogenase"/>
    <property type="match status" value="1"/>
</dbReference>
<evidence type="ECO:0000313" key="5">
    <source>
        <dbReference type="Ensembl" id="ENSEBUP00000026082.1"/>
    </source>
</evidence>
<name>A0A8C4X1M1_EPTBU</name>
<evidence type="ECO:0000256" key="3">
    <source>
        <dbReference type="PROSITE-ProRule" id="PRU00221"/>
    </source>
</evidence>
<dbReference type="PROSITE" id="PS50294">
    <property type="entry name" value="WD_REPEATS_REGION"/>
    <property type="match status" value="1"/>
</dbReference>
<organism evidence="5 6">
    <name type="scientific">Eptatretus burgeri</name>
    <name type="common">Inshore hagfish</name>
    <dbReference type="NCBI Taxonomy" id="7764"/>
    <lineage>
        <taxon>Eukaryota</taxon>
        <taxon>Metazoa</taxon>
        <taxon>Chordata</taxon>
        <taxon>Craniata</taxon>
        <taxon>Vertebrata</taxon>
        <taxon>Cyclostomata</taxon>
        <taxon>Myxini</taxon>
        <taxon>Myxiniformes</taxon>
        <taxon>Myxinidae</taxon>
        <taxon>Eptatretinae</taxon>
        <taxon>Eptatretus</taxon>
    </lineage>
</organism>
<dbReference type="InterPro" id="IPR052993">
    <property type="entry name" value="CFA-57"/>
</dbReference>
<feature type="coiled-coil region" evidence="4">
    <location>
        <begin position="471"/>
        <end position="516"/>
    </location>
</feature>
<dbReference type="InterPro" id="IPR015943">
    <property type="entry name" value="WD40/YVTN_repeat-like_dom_sf"/>
</dbReference>
<accession>A0A8C4X1M1</accession>
<protein>
    <recommendedName>
        <fullName evidence="7">WD repeat domain 65</fullName>
    </recommendedName>
</protein>
<dbReference type="PROSITE" id="PS00678">
    <property type="entry name" value="WD_REPEATS_1"/>
    <property type="match status" value="1"/>
</dbReference>
<feature type="repeat" description="WD" evidence="3">
    <location>
        <begin position="254"/>
        <end position="287"/>
    </location>
</feature>
<dbReference type="PANTHER" id="PTHR32215">
    <property type="entry name" value="CILIA- AND FLAGELLA-ASSOCIATED PROTEIN 57"/>
    <property type="match status" value="1"/>
</dbReference>
<evidence type="ECO:0000256" key="4">
    <source>
        <dbReference type="SAM" id="Coils"/>
    </source>
</evidence>
<dbReference type="Proteomes" id="UP000694388">
    <property type="component" value="Unplaced"/>
</dbReference>
<keyword evidence="6" id="KW-1185">Reference proteome</keyword>
<dbReference type="AlphaFoldDB" id="A0A8C4X1M1"/>
<evidence type="ECO:0008006" key="7">
    <source>
        <dbReference type="Google" id="ProtNLM"/>
    </source>
</evidence>
<keyword evidence="1 3" id="KW-0853">WD repeat</keyword>
<dbReference type="InterPro" id="IPR036322">
    <property type="entry name" value="WD40_repeat_dom_sf"/>
</dbReference>
<dbReference type="Pfam" id="PF00400">
    <property type="entry name" value="WD40"/>
    <property type="match status" value="2"/>
</dbReference>
<feature type="repeat" description="WD" evidence="3">
    <location>
        <begin position="131"/>
        <end position="172"/>
    </location>
</feature>